<dbReference type="GO" id="GO:0003700">
    <property type="term" value="F:DNA-binding transcription factor activity"/>
    <property type="evidence" value="ECO:0007669"/>
    <property type="project" value="InterPro"/>
</dbReference>
<accession>A0A5D4RDV9</accession>
<dbReference type="GO" id="GO:0003677">
    <property type="term" value="F:DNA binding"/>
    <property type="evidence" value="ECO:0007669"/>
    <property type="project" value="UniProtKB-KW"/>
</dbReference>
<sequence>MVVMDFKNMLWNYTRKISENTNVIITSICEQYGLTSLQIRILVEVQQHGYHTIGSLASRLNMAGTNISTMCKKLEKLEFLRRFRDPNDERSVKVALTDKGAQTVEKINSALIERISFSIKDESQESLTDIIEGLKKLNELLEKMK</sequence>
<evidence type="ECO:0000256" key="1">
    <source>
        <dbReference type="ARBA" id="ARBA00023015"/>
    </source>
</evidence>
<dbReference type="GO" id="GO:0006950">
    <property type="term" value="P:response to stress"/>
    <property type="evidence" value="ECO:0007669"/>
    <property type="project" value="TreeGrafter"/>
</dbReference>
<dbReference type="InterPro" id="IPR036388">
    <property type="entry name" value="WH-like_DNA-bd_sf"/>
</dbReference>
<dbReference type="PANTHER" id="PTHR33164:SF43">
    <property type="entry name" value="HTH-TYPE TRANSCRIPTIONAL REPRESSOR YETL"/>
    <property type="match status" value="1"/>
</dbReference>
<dbReference type="InterPro" id="IPR055166">
    <property type="entry name" value="Transc_reg_Sar_Rot_HTH"/>
</dbReference>
<keyword evidence="1" id="KW-0805">Transcription regulation</keyword>
<dbReference type="RefSeq" id="WP_148974673.1">
    <property type="nucleotide sequence ID" value="NZ_VTER01000005.1"/>
</dbReference>
<feature type="domain" description="HTH marR-type" evidence="4">
    <location>
        <begin position="7"/>
        <end position="145"/>
    </location>
</feature>
<evidence type="ECO:0000259" key="4">
    <source>
        <dbReference type="PROSITE" id="PS50995"/>
    </source>
</evidence>
<dbReference type="PANTHER" id="PTHR33164">
    <property type="entry name" value="TRANSCRIPTIONAL REGULATOR, MARR FAMILY"/>
    <property type="match status" value="1"/>
</dbReference>
<dbReference type="AlphaFoldDB" id="A0A5D4RDV9"/>
<keyword evidence="2" id="KW-0238">DNA-binding</keyword>
<dbReference type="InterPro" id="IPR039422">
    <property type="entry name" value="MarR/SlyA-like"/>
</dbReference>
<evidence type="ECO:0000313" key="6">
    <source>
        <dbReference type="Proteomes" id="UP000322139"/>
    </source>
</evidence>
<dbReference type="PROSITE" id="PS50995">
    <property type="entry name" value="HTH_MARR_2"/>
    <property type="match status" value="1"/>
</dbReference>
<organism evidence="5 6">
    <name type="scientific">Bacillus infantis</name>
    <dbReference type="NCBI Taxonomy" id="324767"/>
    <lineage>
        <taxon>Bacteria</taxon>
        <taxon>Bacillati</taxon>
        <taxon>Bacillota</taxon>
        <taxon>Bacilli</taxon>
        <taxon>Bacillales</taxon>
        <taxon>Bacillaceae</taxon>
        <taxon>Bacillus</taxon>
    </lineage>
</organism>
<proteinExistence type="predicted"/>
<evidence type="ECO:0000256" key="2">
    <source>
        <dbReference type="ARBA" id="ARBA00023125"/>
    </source>
</evidence>
<evidence type="ECO:0000313" key="5">
    <source>
        <dbReference type="EMBL" id="TYS48491.1"/>
    </source>
</evidence>
<reference evidence="5 6" key="1">
    <citation type="submission" date="2019-08" db="EMBL/GenBank/DDBJ databases">
        <title>Bacillus genomes from the desert of Cuatro Cienegas, Coahuila.</title>
        <authorList>
            <person name="Olmedo-Alvarez G."/>
        </authorList>
    </citation>
    <scope>NUCLEOTIDE SEQUENCE [LARGE SCALE GENOMIC DNA]</scope>
    <source>
        <strain evidence="5 6">CH446_14T</strain>
    </source>
</reference>
<keyword evidence="3" id="KW-0804">Transcription</keyword>
<dbReference type="SUPFAM" id="SSF46785">
    <property type="entry name" value="Winged helix' DNA-binding domain"/>
    <property type="match status" value="1"/>
</dbReference>
<dbReference type="Proteomes" id="UP000322139">
    <property type="component" value="Unassembled WGS sequence"/>
</dbReference>
<dbReference type="Pfam" id="PF22381">
    <property type="entry name" value="Staph_reg_Sar_Rot"/>
    <property type="match status" value="1"/>
</dbReference>
<evidence type="ECO:0000256" key="3">
    <source>
        <dbReference type="ARBA" id="ARBA00023163"/>
    </source>
</evidence>
<gene>
    <name evidence="5" type="ORF">FZD51_10205</name>
</gene>
<dbReference type="Gene3D" id="1.10.10.10">
    <property type="entry name" value="Winged helix-like DNA-binding domain superfamily/Winged helix DNA-binding domain"/>
    <property type="match status" value="1"/>
</dbReference>
<name>A0A5D4RDV9_9BACI</name>
<comment type="caution">
    <text evidence="5">The sequence shown here is derived from an EMBL/GenBank/DDBJ whole genome shotgun (WGS) entry which is preliminary data.</text>
</comment>
<dbReference type="InterPro" id="IPR036390">
    <property type="entry name" value="WH_DNA-bd_sf"/>
</dbReference>
<dbReference type="SMART" id="SM00347">
    <property type="entry name" value="HTH_MARR"/>
    <property type="match status" value="1"/>
</dbReference>
<dbReference type="EMBL" id="VTER01000005">
    <property type="protein sequence ID" value="TYS48491.1"/>
    <property type="molecule type" value="Genomic_DNA"/>
</dbReference>
<dbReference type="InterPro" id="IPR000835">
    <property type="entry name" value="HTH_MarR-typ"/>
</dbReference>
<protein>
    <submittedName>
        <fullName evidence="5">Winged helix-turn-helix transcriptional regulator</fullName>
    </submittedName>
</protein>